<name>K2AX68_9BACT</name>
<dbReference type="SUPFAM" id="SSF69593">
    <property type="entry name" value="Glycerol-3-phosphate (1)-acyltransferase"/>
    <property type="match status" value="1"/>
</dbReference>
<reference evidence="2" key="1">
    <citation type="journal article" date="2012" name="Science">
        <title>Fermentation, hydrogen, and sulfur metabolism in multiple uncultivated bacterial phyla.</title>
        <authorList>
            <person name="Wrighton K.C."/>
            <person name="Thomas B.C."/>
            <person name="Sharon I."/>
            <person name="Miller C.S."/>
            <person name="Castelle C.J."/>
            <person name="VerBerkmoes N.C."/>
            <person name="Wilkins M.J."/>
            <person name="Hettich R.L."/>
            <person name="Lipton M.S."/>
            <person name="Williams K.H."/>
            <person name="Long P.E."/>
            <person name="Banfield J.F."/>
        </authorList>
    </citation>
    <scope>NUCLEOTIDE SEQUENCE [LARGE SCALE GENOMIC DNA]</scope>
</reference>
<dbReference type="Pfam" id="PF01553">
    <property type="entry name" value="Acyltransferase"/>
    <property type="match status" value="1"/>
</dbReference>
<accession>K2AX68</accession>
<evidence type="ECO:0000259" key="1">
    <source>
        <dbReference type="Pfam" id="PF01553"/>
    </source>
</evidence>
<protein>
    <recommendedName>
        <fullName evidence="1">Phospholipid/glycerol acyltransferase domain-containing protein</fullName>
    </recommendedName>
</protein>
<feature type="domain" description="Phospholipid/glycerol acyltransferase" evidence="1">
    <location>
        <begin position="154"/>
        <end position="211"/>
    </location>
</feature>
<proteinExistence type="predicted"/>
<dbReference type="AlphaFoldDB" id="K2AX68"/>
<evidence type="ECO:0000313" key="2">
    <source>
        <dbReference type="EMBL" id="EKD66326.1"/>
    </source>
</evidence>
<sequence length="359" mass="43511">MNQKNITLSESSISLREQENSKVITLKRERNSLLVKLLLKHPFLMLNLFQLKSLCNNKDLSKWTWIYKNYKFSWKNGLFESLWIDFNNTSSIDLFLSREFIEFIIDKWLENNALLEVQEALHKVIRHFIEGIIIDKNSKKNLNEALELSLSSWKKIIFLSNHVSHLDWPIIDYIFSKQIPISKKIRFLAWSYMFYNKYVRPFSIWFNTTFVFWPKDLENILRRIRSLERNSRIKELELINKFQEEVIKSINWNPDYISLIFPYAGRSSLPHWCKEKIIPWMNKMLTIDNSIYVPIGFWNIWKIFTENNWGWWDLLKNLDNFSPQKIKINVWKLFLGWEYDLKQIHNTMLDISKKVNDIR</sequence>
<gene>
    <name evidence="2" type="ORF">ACD_49C00051G0025</name>
</gene>
<dbReference type="InterPro" id="IPR002123">
    <property type="entry name" value="Plipid/glycerol_acylTrfase"/>
</dbReference>
<comment type="caution">
    <text evidence="2">The sequence shown here is derived from an EMBL/GenBank/DDBJ whole genome shotgun (WGS) entry which is preliminary data.</text>
</comment>
<organism evidence="2">
    <name type="scientific">uncultured bacterium</name>
    <name type="common">gcode 4</name>
    <dbReference type="NCBI Taxonomy" id="1234023"/>
    <lineage>
        <taxon>Bacteria</taxon>
        <taxon>environmental samples</taxon>
    </lineage>
</organism>
<dbReference type="EMBL" id="AMFJ01021637">
    <property type="protein sequence ID" value="EKD66326.1"/>
    <property type="molecule type" value="Genomic_DNA"/>
</dbReference>
<dbReference type="Gene3D" id="3.40.1130.10">
    <property type="entry name" value="Glycerol-3-phosphate (1)-acyltransferase"/>
    <property type="match status" value="1"/>
</dbReference>
<dbReference type="GO" id="GO:0016746">
    <property type="term" value="F:acyltransferase activity"/>
    <property type="evidence" value="ECO:0007669"/>
    <property type="project" value="InterPro"/>
</dbReference>